<reference evidence="2" key="1">
    <citation type="journal article" date="2021" name="Evol. Appl.">
        <title>The genome of the Pyrenean desman and the effects of bottlenecks and inbreeding on the genomic landscape of an endangered species.</title>
        <authorList>
            <person name="Escoda L."/>
            <person name="Castresana J."/>
        </authorList>
    </citation>
    <scope>NUCLEOTIDE SEQUENCE</scope>
    <source>
        <strain evidence="2">IBE-C5619</strain>
    </source>
</reference>
<feature type="non-terminal residue" evidence="2">
    <location>
        <position position="1"/>
    </location>
</feature>
<evidence type="ECO:0000256" key="1">
    <source>
        <dbReference type="SAM" id="MobiDB-lite"/>
    </source>
</evidence>
<dbReference type="AlphaFoldDB" id="A0A8J6B731"/>
<proteinExistence type="predicted"/>
<feature type="compositionally biased region" description="Basic and acidic residues" evidence="1">
    <location>
        <begin position="10"/>
        <end position="22"/>
    </location>
</feature>
<gene>
    <name evidence="2" type="ORF">J0S82_019780</name>
</gene>
<protein>
    <submittedName>
        <fullName evidence="2">Uncharacterized protein</fullName>
    </submittedName>
</protein>
<feature type="region of interest" description="Disordered" evidence="1">
    <location>
        <begin position="1"/>
        <end position="31"/>
    </location>
</feature>
<evidence type="ECO:0000313" key="2">
    <source>
        <dbReference type="EMBL" id="KAG8520429.1"/>
    </source>
</evidence>
<organism evidence="2 3">
    <name type="scientific">Galemys pyrenaicus</name>
    <name type="common">Iberian desman</name>
    <name type="synonym">Pyrenean desman</name>
    <dbReference type="NCBI Taxonomy" id="202257"/>
    <lineage>
        <taxon>Eukaryota</taxon>
        <taxon>Metazoa</taxon>
        <taxon>Chordata</taxon>
        <taxon>Craniata</taxon>
        <taxon>Vertebrata</taxon>
        <taxon>Euteleostomi</taxon>
        <taxon>Mammalia</taxon>
        <taxon>Eutheria</taxon>
        <taxon>Laurasiatheria</taxon>
        <taxon>Eulipotyphla</taxon>
        <taxon>Talpidae</taxon>
        <taxon>Galemys</taxon>
    </lineage>
</organism>
<accession>A0A8J6B731</accession>
<sequence>MKSPTPVSRYRYDQRPTDHLEPSDYPSLDSSPEKHLGLCAYGHRKTCSKLSRFSENTSTIDRQTRLARRSWLTTLRPIGLRPRKPTG</sequence>
<comment type="caution">
    <text evidence="2">The sequence shown here is derived from an EMBL/GenBank/DDBJ whole genome shotgun (WGS) entry which is preliminary data.</text>
</comment>
<name>A0A8J6B731_GALPY</name>
<dbReference type="Proteomes" id="UP000700334">
    <property type="component" value="Unassembled WGS sequence"/>
</dbReference>
<dbReference type="EMBL" id="JAGFMF010011568">
    <property type="protein sequence ID" value="KAG8520429.1"/>
    <property type="molecule type" value="Genomic_DNA"/>
</dbReference>
<evidence type="ECO:0000313" key="3">
    <source>
        <dbReference type="Proteomes" id="UP000700334"/>
    </source>
</evidence>
<keyword evidence="3" id="KW-1185">Reference proteome</keyword>